<dbReference type="NCBIfam" id="TIGR01879">
    <property type="entry name" value="hydantase"/>
    <property type="match status" value="1"/>
</dbReference>
<proteinExistence type="inferred from homology"/>
<keyword evidence="2" id="KW-0378">Hydrolase</keyword>
<evidence type="ECO:0000313" key="4">
    <source>
        <dbReference type="EMBL" id="MFO3715570.1"/>
    </source>
</evidence>
<dbReference type="RefSeq" id="WP_394010815.1">
    <property type="nucleotide sequence ID" value="NZ_JBGMEH010000001.1"/>
</dbReference>
<dbReference type="SUPFAM" id="SSF55031">
    <property type="entry name" value="Bacterial exopeptidase dimerisation domain"/>
    <property type="match status" value="1"/>
</dbReference>
<organism evidence="4 5">
    <name type="scientific">Anaerococcus cruorum</name>
    <dbReference type="NCBI Taxonomy" id="3115617"/>
    <lineage>
        <taxon>Bacteria</taxon>
        <taxon>Bacillati</taxon>
        <taxon>Bacillota</taxon>
        <taxon>Tissierellia</taxon>
        <taxon>Tissierellales</taxon>
        <taxon>Peptoniphilaceae</taxon>
        <taxon>Anaerococcus</taxon>
    </lineage>
</organism>
<gene>
    <name evidence="4" type="ORF">ACCQ40_02045</name>
</gene>
<dbReference type="InterPro" id="IPR010158">
    <property type="entry name" value="Amidase_Cbmase"/>
</dbReference>
<evidence type="ECO:0000256" key="2">
    <source>
        <dbReference type="ARBA" id="ARBA00022801"/>
    </source>
</evidence>
<dbReference type="InterPro" id="IPR002933">
    <property type="entry name" value="Peptidase_M20"/>
</dbReference>
<evidence type="ECO:0000256" key="1">
    <source>
        <dbReference type="ARBA" id="ARBA00006153"/>
    </source>
</evidence>
<keyword evidence="5" id="KW-1185">Reference proteome</keyword>
<dbReference type="Gene3D" id="3.40.630.10">
    <property type="entry name" value="Zn peptidases"/>
    <property type="match status" value="1"/>
</dbReference>
<comment type="caution">
    <text evidence="4">The sequence shown here is derived from an EMBL/GenBank/DDBJ whole genome shotgun (WGS) entry which is preliminary data.</text>
</comment>
<dbReference type="Pfam" id="PF07687">
    <property type="entry name" value="M20_dimer"/>
    <property type="match status" value="1"/>
</dbReference>
<accession>A0ABW9MUQ5</accession>
<dbReference type="Pfam" id="PF01546">
    <property type="entry name" value="Peptidase_M20"/>
    <property type="match status" value="1"/>
</dbReference>
<dbReference type="SUPFAM" id="SSF53187">
    <property type="entry name" value="Zn-dependent exopeptidases"/>
    <property type="match status" value="1"/>
</dbReference>
<dbReference type="Gene3D" id="3.30.70.360">
    <property type="match status" value="1"/>
</dbReference>
<dbReference type="CDD" id="cd03884">
    <property type="entry name" value="M20_bAS"/>
    <property type="match status" value="1"/>
</dbReference>
<feature type="domain" description="Peptidase M20 dimerisation" evidence="3">
    <location>
        <begin position="212"/>
        <end position="312"/>
    </location>
</feature>
<dbReference type="InterPro" id="IPR011650">
    <property type="entry name" value="Peptidase_M20_dimer"/>
</dbReference>
<dbReference type="PANTHER" id="PTHR32494">
    <property type="entry name" value="ALLANTOATE DEIMINASE-RELATED"/>
    <property type="match status" value="1"/>
</dbReference>
<dbReference type="Proteomes" id="UP001638015">
    <property type="component" value="Unassembled WGS sequence"/>
</dbReference>
<evidence type="ECO:0000313" key="5">
    <source>
        <dbReference type="Proteomes" id="UP001638015"/>
    </source>
</evidence>
<sequence>MGTLERIEKNLKDFAAFSASPDKGCSRIAFSKETKQAGMKLKELMEDANLTVFEDGVGNIFGIRKGKDSEKSAILCGSHYDSVFNGGNFDGIAGVMAAIEIAKLLDENDISLDRSYIVSAFMDEEGTRFGNGCFGSRAIVGEVDDDEINNFTDRDGISIRKAMTSYGLNPDDIKSVIWDKDRIGTFLELHIEQGPVLDQKNIDLGIVNGIVGVERYMITVKGRADHAGTTPMDMRKDAVDIAAKLISKLPDFANEAGGGTVVTTGLINVKPGGMNIVASEVEFSVDIRSIDKDVVSEVYGKIASLLDQLTKEVGASWEVQKTLDAEVTMMDEDLIDKLVGYANDRGYSNITMPSGAGHDAMILGKYKPTAMVFVPSVNGRSHSPEEFTPYEYFEKAINVLYDLIVNLN</sequence>
<dbReference type="PANTHER" id="PTHR32494:SF5">
    <property type="entry name" value="ALLANTOATE AMIDOHYDROLASE"/>
    <property type="match status" value="1"/>
</dbReference>
<dbReference type="InterPro" id="IPR036264">
    <property type="entry name" value="Bact_exopeptidase_dim_dom"/>
</dbReference>
<dbReference type="NCBIfam" id="NF006771">
    <property type="entry name" value="PRK09290.1-5"/>
    <property type="match status" value="1"/>
</dbReference>
<name>A0ABW9MUQ5_9FIRM</name>
<protein>
    <submittedName>
        <fullName evidence="4">M20 family metallo-hydrolase</fullName>
    </submittedName>
</protein>
<dbReference type="EMBL" id="JBGMEH010000001">
    <property type="protein sequence ID" value="MFO3715570.1"/>
    <property type="molecule type" value="Genomic_DNA"/>
</dbReference>
<dbReference type="PIRSF" id="PIRSF001235">
    <property type="entry name" value="Amidase_carbamoylase"/>
    <property type="match status" value="1"/>
</dbReference>
<evidence type="ECO:0000259" key="3">
    <source>
        <dbReference type="Pfam" id="PF07687"/>
    </source>
</evidence>
<reference evidence="4 5" key="1">
    <citation type="journal article" date="2025" name="Anaerobe">
        <title>Description of Anaerococcus kampingiae sp. nov., Anaerococcus groningensis sp. nov., Anaerococcus martiniensis sp. nov., and Anaerococcus cruorum sp. nov., isolated from human clinical specimens.</title>
        <authorList>
            <person name="Boiten K.E."/>
            <person name="Meijer J."/>
            <person name="van Wezel E.M."/>
            <person name="Veloo A.C.M."/>
        </authorList>
    </citation>
    <scope>NUCLEOTIDE SEQUENCE [LARGE SCALE GENOMIC DNA]</scope>
    <source>
        <strain evidence="4 5">ENR1039</strain>
    </source>
</reference>
<comment type="similarity">
    <text evidence="1">Belongs to the peptidase M20 family.</text>
</comment>